<dbReference type="RefSeq" id="WP_184394059.1">
    <property type="nucleotide sequence ID" value="NZ_BAAAJD010000135.1"/>
</dbReference>
<evidence type="ECO:0008006" key="3">
    <source>
        <dbReference type="Google" id="ProtNLM"/>
    </source>
</evidence>
<evidence type="ECO:0000313" key="1">
    <source>
        <dbReference type="EMBL" id="MBB5433901.1"/>
    </source>
</evidence>
<dbReference type="InterPro" id="IPR024268">
    <property type="entry name" value="AviRa"/>
</dbReference>
<gene>
    <name evidence="1" type="ORF">HDA36_003985</name>
</gene>
<evidence type="ECO:0000313" key="2">
    <source>
        <dbReference type="Proteomes" id="UP000572635"/>
    </source>
</evidence>
<comment type="caution">
    <text evidence="1">The sequence shown here is derived from an EMBL/GenBank/DDBJ whole genome shotgun (WGS) entry which is preliminary data.</text>
</comment>
<dbReference type="AlphaFoldDB" id="A0A7W8VEV6"/>
<keyword evidence="2" id="KW-1185">Reference proteome</keyword>
<dbReference type="EMBL" id="JACHDB010000001">
    <property type="protein sequence ID" value="MBB5433901.1"/>
    <property type="molecule type" value="Genomic_DNA"/>
</dbReference>
<proteinExistence type="predicted"/>
<dbReference type="InterPro" id="IPR029063">
    <property type="entry name" value="SAM-dependent_MTases_sf"/>
</dbReference>
<reference evidence="1 2" key="1">
    <citation type="submission" date="2020-08" db="EMBL/GenBank/DDBJ databases">
        <title>Sequencing the genomes of 1000 actinobacteria strains.</title>
        <authorList>
            <person name="Klenk H.-P."/>
        </authorList>
    </citation>
    <scope>NUCLEOTIDE SEQUENCE [LARGE SCALE GENOMIC DNA]</scope>
    <source>
        <strain evidence="1 2">DSM 44551</strain>
    </source>
</reference>
<sequence length="241" mass="24798">MAYRFATDRADRSDLASGAVLRSAPGHPGYPVRLAEELLGRVLSHLPRRPAGLWDPCCGSGHLATALGLLHRSELAHVLAGDADPDAVGIARRNLALLAPGGLAERERELLAAGAETGRESFAGRAAAARRLAALLEAGGGPLPAEARVDDAFRPAPPPRPVDAVITDVPYGGLARWHGAPDGAEPVPALLAAVAGVLPDHAVLALSARARKVPLPAGVAALERVRVGNRAAVLVRASALR</sequence>
<dbReference type="SUPFAM" id="SSF53335">
    <property type="entry name" value="S-adenosyl-L-methionine-dependent methyltransferases"/>
    <property type="match status" value="1"/>
</dbReference>
<dbReference type="Gene3D" id="3.40.50.150">
    <property type="entry name" value="Vaccinia Virus protein VP39"/>
    <property type="match status" value="1"/>
</dbReference>
<accession>A0A7W8VEV6</accession>
<dbReference type="Gene3D" id="1.10.287.540">
    <property type="entry name" value="Helix hairpin bin"/>
    <property type="match status" value="1"/>
</dbReference>
<dbReference type="Proteomes" id="UP000572635">
    <property type="component" value="Unassembled WGS sequence"/>
</dbReference>
<organism evidence="1 2">
    <name type="scientific">Nocardiopsis composta</name>
    <dbReference type="NCBI Taxonomy" id="157465"/>
    <lineage>
        <taxon>Bacteria</taxon>
        <taxon>Bacillati</taxon>
        <taxon>Actinomycetota</taxon>
        <taxon>Actinomycetes</taxon>
        <taxon>Streptosporangiales</taxon>
        <taxon>Nocardiopsidaceae</taxon>
        <taxon>Nocardiopsis</taxon>
    </lineage>
</organism>
<protein>
    <recommendedName>
        <fullName evidence="3">rRNA methyltransferase</fullName>
    </recommendedName>
</protein>
<name>A0A7W8VEV6_9ACTN</name>
<dbReference type="Pfam" id="PF11599">
    <property type="entry name" value="AviRa"/>
    <property type="match status" value="1"/>
</dbReference>